<evidence type="ECO:0000313" key="2">
    <source>
        <dbReference type="EMBL" id="KAK3169330.1"/>
    </source>
</evidence>
<accession>A0AAE0DHE3</accession>
<reference evidence="2" key="1">
    <citation type="submission" date="2022-11" db="EMBL/GenBank/DDBJ databases">
        <title>Chromosomal genome sequence assembly and mating type (MAT) locus characterization of the leprose asexual lichenized fungus Lepraria neglecta (Nyl.) Erichsen.</title>
        <authorList>
            <person name="Allen J.L."/>
            <person name="Pfeffer B."/>
        </authorList>
    </citation>
    <scope>NUCLEOTIDE SEQUENCE</scope>
    <source>
        <strain evidence="2">Allen 5258</strain>
    </source>
</reference>
<comment type="caution">
    <text evidence="2">The sequence shown here is derived from an EMBL/GenBank/DDBJ whole genome shotgun (WGS) entry which is preliminary data.</text>
</comment>
<name>A0AAE0DHE3_9LECA</name>
<sequence length="196" mass="22200">MATLRSSNLDLTKLGISIEPVEVRLITSADDPYTWQILPEKEHLFKKHLSKHSIGAYKELCREVGVSFEAVLAPESSNAAEWKLLEERRGARDTSSPKISFTAVISQLKREKLEMATELNKLHDQATKVTELKHLAEEEAARLRSIIQAAEVDKQMLQQEVQNLTGMVEYFRNTIANSVHEVLKRLKLDLSLYTSG</sequence>
<organism evidence="2 3">
    <name type="scientific">Lepraria neglecta</name>
    <dbReference type="NCBI Taxonomy" id="209136"/>
    <lineage>
        <taxon>Eukaryota</taxon>
        <taxon>Fungi</taxon>
        <taxon>Dikarya</taxon>
        <taxon>Ascomycota</taxon>
        <taxon>Pezizomycotina</taxon>
        <taxon>Lecanoromycetes</taxon>
        <taxon>OSLEUM clade</taxon>
        <taxon>Lecanoromycetidae</taxon>
        <taxon>Lecanorales</taxon>
        <taxon>Lecanorineae</taxon>
        <taxon>Stereocaulaceae</taxon>
        <taxon>Lepraria</taxon>
    </lineage>
</organism>
<evidence type="ECO:0000256" key="1">
    <source>
        <dbReference type="SAM" id="Coils"/>
    </source>
</evidence>
<dbReference type="Proteomes" id="UP001276659">
    <property type="component" value="Unassembled WGS sequence"/>
</dbReference>
<proteinExistence type="predicted"/>
<protein>
    <submittedName>
        <fullName evidence="2">Uncharacterized protein</fullName>
    </submittedName>
</protein>
<dbReference type="AlphaFoldDB" id="A0AAE0DHE3"/>
<feature type="coiled-coil region" evidence="1">
    <location>
        <begin position="105"/>
        <end position="167"/>
    </location>
</feature>
<gene>
    <name evidence="2" type="ORF">OEA41_008713</name>
</gene>
<dbReference type="EMBL" id="JASNWA010000009">
    <property type="protein sequence ID" value="KAK3169330.1"/>
    <property type="molecule type" value="Genomic_DNA"/>
</dbReference>
<keyword evidence="1" id="KW-0175">Coiled coil</keyword>
<keyword evidence="3" id="KW-1185">Reference proteome</keyword>
<evidence type="ECO:0000313" key="3">
    <source>
        <dbReference type="Proteomes" id="UP001276659"/>
    </source>
</evidence>